<dbReference type="InterPro" id="IPR015943">
    <property type="entry name" value="WD40/YVTN_repeat-like_dom_sf"/>
</dbReference>
<feature type="compositionally biased region" description="Basic and acidic residues" evidence="3">
    <location>
        <begin position="36"/>
        <end position="70"/>
    </location>
</feature>
<evidence type="ECO:0000313" key="8">
    <source>
        <dbReference type="EMBL" id="CAF4621102.1"/>
    </source>
</evidence>
<dbReference type="SUPFAM" id="SSF50978">
    <property type="entry name" value="WD40 repeat-like"/>
    <property type="match status" value="1"/>
</dbReference>
<feature type="region of interest" description="Disordered" evidence="3">
    <location>
        <begin position="1"/>
        <end position="104"/>
    </location>
</feature>
<dbReference type="AlphaFoldDB" id="A0A817L192"/>
<name>A0A817L192_9BILA</name>
<dbReference type="Pfam" id="PF03607">
    <property type="entry name" value="DCX"/>
    <property type="match status" value="1"/>
</dbReference>
<dbReference type="Proteomes" id="UP000663848">
    <property type="component" value="Unassembled WGS sequence"/>
</dbReference>
<dbReference type="InterPro" id="IPR003533">
    <property type="entry name" value="Doublecortin_dom"/>
</dbReference>
<keyword evidence="10" id="KW-1185">Reference proteome</keyword>
<protein>
    <recommendedName>
        <fullName evidence="4">Doublecortin domain-containing protein</fullName>
    </recommendedName>
</protein>
<dbReference type="OrthoDB" id="47802at2759"/>
<feature type="compositionally biased region" description="Basic and acidic residues" evidence="3">
    <location>
        <begin position="15"/>
        <end position="26"/>
    </location>
</feature>
<dbReference type="SMART" id="SM00537">
    <property type="entry name" value="DCX"/>
    <property type="match status" value="1"/>
</dbReference>
<evidence type="ECO:0000313" key="5">
    <source>
        <dbReference type="EMBL" id="CAF3007624.1"/>
    </source>
</evidence>
<reference evidence="5" key="1">
    <citation type="submission" date="2021-02" db="EMBL/GenBank/DDBJ databases">
        <authorList>
            <person name="Nowell W R."/>
        </authorList>
    </citation>
    <scope>NUCLEOTIDE SEQUENCE</scope>
</reference>
<dbReference type="InterPro" id="IPR055439">
    <property type="entry name" value="Beta-prop_EML_1st"/>
</dbReference>
<dbReference type="InterPro" id="IPR036572">
    <property type="entry name" value="Doublecortin_dom_sf"/>
</dbReference>
<keyword evidence="1" id="KW-0853">WD repeat</keyword>
<dbReference type="PANTHER" id="PTHR13720:SF33">
    <property type="entry name" value="HELP DOMAIN-CONTAINING PROTEIN"/>
    <property type="match status" value="1"/>
</dbReference>
<dbReference type="Pfam" id="PF23409">
    <property type="entry name" value="Beta-prop_EML"/>
    <property type="match status" value="1"/>
</dbReference>
<accession>A0A817L192</accession>
<dbReference type="InterPro" id="IPR011044">
    <property type="entry name" value="Quino_amine_DH_bsu"/>
</dbReference>
<dbReference type="GO" id="GO:0035556">
    <property type="term" value="P:intracellular signal transduction"/>
    <property type="evidence" value="ECO:0007669"/>
    <property type="project" value="InterPro"/>
</dbReference>
<dbReference type="EMBL" id="CAJOBR010001599">
    <property type="protein sequence ID" value="CAF4621102.1"/>
    <property type="molecule type" value="Genomic_DNA"/>
</dbReference>
<keyword evidence="2" id="KW-0677">Repeat</keyword>
<comment type="caution">
    <text evidence="5">The sequence shown here is derived from an EMBL/GenBank/DDBJ whole genome shotgun (WGS) entry which is preliminary data.</text>
</comment>
<evidence type="ECO:0000259" key="4">
    <source>
        <dbReference type="PROSITE" id="PS50309"/>
    </source>
</evidence>
<dbReference type="Proteomes" id="UP000663872">
    <property type="component" value="Unassembled WGS sequence"/>
</dbReference>
<proteinExistence type="predicted"/>
<dbReference type="PANTHER" id="PTHR13720">
    <property type="entry name" value="WD-40 REPEAT PROTEIN"/>
    <property type="match status" value="1"/>
</dbReference>
<dbReference type="EMBL" id="CAJNXB010000051">
    <property type="protein sequence ID" value="CAF3007624.1"/>
    <property type="molecule type" value="Genomic_DNA"/>
</dbReference>
<dbReference type="SUPFAM" id="SSF89837">
    <property type="entry name" value="Doublecortin (DC)"/>
    <property type="match status" value="1"/>
</dbReference>
<dbReference type="SMART" id="SM00320">
    <property type="entry name" value="WD40"/>
    <property type="match status" value="5"/>
</dbReference>
<organism evidence="5 9">
    <name type="scientific">Rotaria socialis</name>
    <dbReference type="NCBI Taxonomy" id="392032"/>
    <lineage>
        <taxon>Eukaryota</taxon>
        <taxon>Metazoa</taxon>
        <taxon>Spiralia</taxon>
        <taxon>Gnathifera</taxon>
        <taxon>Rotifera</taxon>
        <taxon>Eurotatoria</taxon>
        <taxon>Bdelloidea</taxon>
        <taxon>Philodinida</taxon>
        <taxon>Philodinidae</taxon>
        <taxon>Rotaria</taxon>
    </lineage>
</organism>
<dbReference type="InterPro" id="IPR001680">
    <property type="entry name" value="WD40_rpt"/>
</dbReference>
<evidence type="ECO:0000313" key="6">
    <source>
        <dbReference type="EMBL" id="CAF3317147.1"/>
    </source>
</evidence>
<dbReference type="Gene3D" id="3.10.20.230">
    <property type="entry name" value="Doublecortin domain"/>
    <property type="match status" value="1"/>
</dbReference>
<evidence type="ECO:0000313" key="7">
    <source>
        <dbReference type="EMBL" id="CAF4285109.1"/>
    </source>
</evidence>
<evidence type="ECO:0000256" key="1">
    <source>
        <dbReference type="ARBA" id="ARBA00022574"/>
    </source>
</evidence>
<gene>
    <name evidence="6" type="ORF">GRG538_LOCUS2064</name>
    <name evidence="8" type="ORF">QYT958_LOCUS12853</name>
    <name evidence="5" type="ORF">TIS948_LOCUS1783</name>
    <name evidence="7" type="ORF">UJA718_LOCUS11645</name>
</gene>
<dbReference type="PROSITE" id="PS50309">
    <property type="entry name" value="DC"/>
    <property type="match status" value="1"/>
</dbReference>
<evidence type="ECO:0000313" key="9">
    <source>
        <dbReference type="Proteomes" id="UP000663825"/>
    </source>
</evidence>
<dbReference type="InterPro" id="IPR050630">
    <property type="entry name" value="WD_repeat_EMAP"/>
</dbReference>
<evidence type="ECO:0000256" key="3">
    <source>
        <dbReference type="SAM" id="MobiDB-lite"/>
    </source>
</evidence>
<dbReference type="Proteomes" id="UP000663825">
    <property type="component" value="Unassembled WGS sequence"/>
</dbReference>
<dbReference type="SUPFAM" id="SSF50969">
    <property type="entry name" value="YVTN repeat-like/Quinoprotein amine dehydrogenase"/>
    <property type="match status" value="1"/>
</dbReference>
<feature type="region of interest" description="Disordered" evidence="3">
    <location>
        <begin position="225"/>
        <end position="251"/>
    </location>
</feature>
<evidence type="ECO:0000256" key="2">
    <source>
        <dbReference type="ARBA" id="ARBA00022737"/>
    </source>
</evidence>
<dbReference type="EMBL" id="CAJNYT010000051">
    <property type="protein sequence ID" value="CAF3317147.1"/>
    <property type="molecule type" value="Genomic_DNA"/>
</dbReference>
<dbReference type="Gene3D" id="2.130.10.10">
    <property type="entry name" value="YVTN repeat-like/Quinoprotein amine dehydrogenase"/>
    <property type="match status" value="2"/>
</dbReference>
<dbReference type="EMBL" id="CAJOBP010001444">
    <property type="protein sequence ID" value="CAF4285109.1"/>
    <property type="molecule type" value="Genomic_DNA"/>
</dbReference>
<feature type="domain" description="Doublecortin" evidence="4">
    <location>
        <begin position="137"/>
        <end position="220"/>
    </location>
</feature>
<evidence type="ECO:0000313" key="10">
    <source>
        <dbReference type="Proteomes" id="UP000663873"/>
    </source>
</evidence>
<sequence length="985" mass="112027">MHAVQYMPKSTIEISKIDENDEHQLESRPSLSEPWHPIHSDRLPSSFDDRASPVKIYNDEERSQESKSVEEPVQEVKPVEKLKQITRISKPKDSKKLSSSTASTEDESALLKLNSLRKPSQAISTIPSIDRRGVKGILLRFFRNGDDYHPGTVIAINELEIKSWEAFLNFLNQHPKLILSSGAIQYVYTLDGQQIRSMNKLENRQSYVVAAGPFTRTNYRSINDAFNDDSNGRTNKRNPVPNSTKRSSVVTERRSSTITGDQFYIFPYSCLDMYEIMILNRNSAAKFDSWLNKEVTSLLYHYIDDDIITHLFAITKSTFIEIKSFSQLFNTLKITDRFIGCSEAEFQHSQQNLPAIVAGGFFNSTISPKNPLSEFQRSTLKQDAKLSISWIYGYDGAKEQTKTLYNLSDNEILYVINAVCILYEIDLKQQRFYTKHNNTINWQVTDARCFLTTHQYHPLVASSETISSNDRLYVLIHIWDHVKLETITKLCKEQFGSEIFLLSFSTKSDDNFILIVSRDKPEIILVTDWKHNEIIYSITSKSDKILSTYFAFNTNQWITCISQQYLTFYRIDWNSKPLKIAEEQESNVQNIYTGAIAFFNASKSLIVGDKVGSAHIWCLTDNKPRLSAVKKSIIENDVTMIVSINEESFLLANGQNQMKLWHVRSNAIADISLDDIYGSIQSICSIHQGLVIGTKSNYILLKEFNRNFIDILMQGHTGPSAYICSNKNTDSFFFTSSDRYLYKWNTRTKLVEWSIRSPQLISCVALHPQRNIIILGTEASKLLIYDTLSSCYITTILLRINTGVKAVRFSPDGGDLAVGLKNGMICLFEVLGNGEFNLRTNGNFQNNNLPVIDMIWSVDSSYLLAIYNGDNYNVWSMPSFDVVREQNIKNISWHQMTNPMVCNLIDKSIVEMCTSAIVLSSNLVICAGKDGQIRLFQSSNKRNIRTLQVGLGSIQSMIPSTGSNSYLLSINNNPAIVEIQVNIES</sequence>
<dbReference type="Proteomes" id="UP000663873">
    <property type="component" value="Unassembled WGS sequence"/>
</dbReference>
<dbReference type="InterPro" id="IPR036322">
    <property type="entry name" value="WD40_repeat_dom_sf"/>
</dbReference>